<evidence type="ECO:0000313" key="3">
    <source>
        <dbReference type="Proteomes" id="UP000266723"/>
    </source>
</evidence>
<comment type="caution">
    <text evidence="2">The sequence shown here is derived from an EMBL/GenBank/DDBJ whole genome shotgun (WGS) entry which is preliminary data.</text>
</comment>
<evidence type="ECO:0000256" key="1">
    <source>
        <dbReference type="SAM" id="MobiDB-lite"/>
    </source>
</evidence>
<protein>
    <recommendedName>
        <fullName evidence="4">F-box domain-containing protein</fullName>
    </recommendedName>
</protein>
<dbReference type="EMBL" id="QGKV02000299">
    <property type="protein sequence ID" value="KAF3591067.1"/>
    <property type="molecule type" value="Genomic_DNA"/>
</dbReference>
<evidence type="ECO:0000313" key="2">
    <source>
        <dbReference type="EMBL" id="KAF3591067.1"/>
    </source>
</evidence>
<name>A0ABQ7E2P2_BRACR</name>
<evidence type="ECO:0008006" key="4">
    <source>
        <dbReference type="Google" id="ProtNLM"/>
    </source>
</evidence>
<gene>
    <name evidence="2" type="ORF">DY000_02022026</name>
</gene>
<accession>A0ABQ7E2P2</accession>
<proteinExistence type="predicted"/>
<reference evidence="2 3" key="1">
    <citation type="journal article" date="2020" name="BMC Genomics">
        <title>Intraspecific diversification of the crop wild relative Brassica cretica Lam. using demographic model selection.</title>
        <authorList>
            <person name="Kioukis A."/>
            <person name="Michalopoulou V.A."/>
            <person name="Briers L."/>
            <person name="Pirintsos S."/>
            <person name="Studholme D.J."/>
            <person name="Pavlidis P."/>
            <person name="Sarris P.F."/>
        </authorList>
    </citation>
    <scope>NUCLEOTIDE SEQUENCE [LARGE SCALE GENOMIC DNA]</scope>
    <source>
        <strain evidence="3">cv. PFS-1207/04</strain>
    </source>
</reference>
<keyword evidence="3" id="KW-1185">Reference proteome</keyword>
<sequence>MLISLRFGDARNRGMEQIMVVGMTITEVPNGLESFMKGSVETRCMMTARKGCYQHFRNQVTKDVPMELKNIILAHLSPLEALQDQQHLSKRKDQVDSQTVNPQTFLRNALKAKCFLPSSHSDVVLENKQICDEFNHLEPVQPSSFVSFSQELKENPAEEEQMSSSPEKLLEQSASTEPKAIPQPIPCQSQKLWINMINFQGEQAHEIHKGLCIRKLEDLVSGYNPVDATLWMQPYGWNPWMHLSGGSDTYLGDLVELNQSDTYISELDELNISRLILGQAERASSIFLAGLTTREAENG</sequence>
<feature type="region of interest" description="Disordered" evidence="1">
    <location>
        <begin position="150"/>
        <end position="181"/>
    </location>
</feature>
<organism evidence="2 3">
    <name type="scientific">Brassica cretica</name>
    <name type="common">Mustard</name>
    <dbReference type="NCBI Taxonomy" id="69181"/>
    <lineage>
        <taxon>Eukaryota</taxon>
        <taxon>Viridiplantae</taxon>
        <taxon>Streptophyta</taxon>
        <taxon>Embryophyta</taxon>
        <taxon>Tracheophyta</taxon>
        <taxon>Spermatophyta</taxon>
        <taxon>Magnoliopsida</taxon>
        <taxon>eudicotyledons</taxon>
        <taxon>Gunneridae</taxon>
        <taxon>Pentapetalae</taxon>
        <taxon>rosids</taxon>
        <taxon>malvids</taxon>
        <taxon>Brassicales</taxon>
        <taxon>Brassicaceae</taxon>
        <taxon>Brassiceae</taxon>
        <taxon>Brassica</taxon>
    </lineage>
</organism>
<dbReference type="Proteomes" id="UP000266723">
    <property type="component" value="Unassembled WGS sequence"/>
</dbReference>
<feature type="compositionally biased region" description="Polar residues" evidence="1">
    <location>
        <begin position="162"/>
        <end position="176"/>
    </location>
</feature>